<dbReference type="InterPro" id="IPR008271">
    <property type="entry name" value="Ser/Thr_kinase_AS"/>
</dbReference>
<dbReference type="Gene3D" id="1.10.510.10">
    <property type="entry name" value="Transferase(Phosphotransferase) domain 1"/>
    <property type="match status" value="1"/>
</dbReference>
<feature type="domain" description="Protein kinase" evidence="1">
    <location>
        <begin position="24"/>
        <end position="301"/>
    </location>
</feature>
<dbReference type="KEGG" id="ccro:CMC5_083130"/>
<dbReference type="PROSITE" id="PS50011">
    <property type="entry name" value="PROTEIN_KINASE_DOM"/>
    <property type="match status" value="1"/>
</dbReference>
<name>A0A0K1ET41_CHOCO</name>
<evidence type="ECO:0000259" key="1">
    <source>
        <dbReference type="PROSITE" id="PS50011"/>
    </source>
</evidence>
<dbReference type="InterPro" id="IPR045761">
    <property type="entry name" value="ODP_dom"/>
</dbReference>
<dbReference type="InterPro" id="IPR011009">
    <property type="entry name" value="Kinase-like_dom_sf"/>
</dbReference>
<dbReference type="InterPro" id="IPR036866">
    <property type="entry name" value="RibonucZ/Hydroxyglut_hydro"/>
</dbReference>
<dbReference type="InterPro" id="IPR000719">
    <property type="entry name" value="Prot_kinase_dom"/>
</dbReference>
<reference evidence="2 3" key="1">
    <citation type="submission" date="2015-07" db="EMBL/GenBank/DDBJ databases">
        <title>Genome analysis of myxobacterium Chondromyces crocatus Cm c5 reveals a high potential for natural compound synthesis and the genetic basis for the loss of fruiting body formation.</title>
        <authorList>
            <person name="Zaburannyi N."/>
            <person name="Bunk B."/>
            <person name="Maier J."/>
            <person name="Overmann J."/>
            <person name="Mueller R."/>
        </authorList>
    </citation>
    <scope>NUCLEOTIDE SEQUENCE [LARGE SCALE GENOMIC DNA]</scope>
    <source>
        <strain evidence="2 3">Cm c5</strain>
    </source>
</reference>
<dbReference type="Gene3D" id="3.60.15.10">
    <property type="entry name" value="Ribonuclease Z/Hydroxyacylglutathione hydrolase-like"/>
    <property type="match status" value="1"/>
</dbReference>
<evidence type="ECO:0000313" key="2">
    <source>
        <dbReference type="EMBL" id="AKT44075.1"/>
    </source>
</evidence>
<dbReference type="CDD" id="cd14014">
    <property type="entry name" value="STKc_PknB_like"/>
    <property type="match status" value="1"/>
</dbReference>
<dbReference type="PANTHER" id="PTHR43041">
    <property type="entry name" value="HYDROLASE, METALLO-BETA-LACTAMASE SUPERFAMILY"/>
    <property type="match status" value="1"/>
</dbReference>
<dbReference type="SUPFAM" id="SSF56281">
    <property type="entry name" value="Metallo-hydrolase/oxidoreductase"/>
    <property type="match status" value="1"/>
</dbReference>
<evidence type="ECO:0000313" key="3">
    <source>
        <dbReference type="Proteomes" id="UP000067626"/>
    </source>
</evidence>
<dbReference type="InterPro" id="IPR001279">
    <property type="entry name" value="Metallo-B-lactamas"/>
</dbReference>
<dbReference type="GO" id="GO:0004672">
    <property type="term" value="F:protein kinase activity"/>
    <property type="evidence" value="ECO:0007669"/>
    <property type="project" value="InterPro"/>
</dbReference>
<dbReference type="GO" id="GO:0005524">
    <property type="term" value="F:ATP binding"/>
    <property type="evidence" value="ECO:0007669"/>
    <property type="project" value="InterPro"/>
</dbReference>
<dbReference type="SUPFAM" id="SSF56112">
    <property type="entry name" value="Protein kinase-like (PK-like)"/>
    <property type="match status" value="1"/>
</dbReference>
<organism evidence="2 3">
    <name type="scientific">Chondromyces crocatus</name>
    <dbReference type="NCBI Taxonomy" id="52"/>
    <lineage>
        <taxon>Bacteria</taxon>
        <taxon>Pseudomonadati</taxon>
        <taxon>Myxococcota</taxon>
        <taxon>Polyangia</taxon>
        <taxon>Polyangiales</taxon>
        <taxon>Polyangiaceae</taxon>
        <taxon>Chondromyces</taxon>
    </lineage>
</organism>
<dbReference type="EMBL" id="CP012159">
    <property type="protein sequence ID" value="AKT44075.1"/>
    <property type="molecule type" value="Genomic_DNA"/>
</dbReference>
<dbReference type="AlphaFoldDB" id="A0A0K1ET41"/>
<dbReference type="SMART" id="SM00220">
    <property type="entry name" value="S_TKc"/>
    <property type="match status" value="1"/>
</dbReference>
<dbReference type="Pfam" id="PF00069">
    <property type="entry name" value="Pkinase"/>
    <property type="match status" value="1"/>
</dbReference>
<dbReference type="PROSITE" id="PS00108">
    <property type="entry name" value="PROTEIN_KINASE_ST"/>
    <property type="match status" value="1"/>
</dbReference>
<dbReference type="STRING" id="52.CMC5_083130"/>
<dbReference type="PANTHER" id="PTHR43041:SF1">
    <property type="entry name" value="METALLO-BETA-LACTAMASE DOMAIN-CONTAINING PROTEIN"/>
    <property type="match status" value="1"/>
</dbReference>
<gene>
    <name evidence="2" type="ORF">CMC5_083130</name>
</gene>
<dbReference type="SMART" id="SM00849">
    <property type="entry name" value="Lactamase_B"/>
    <property type="match status" value="1"/>
</dbReference>
<keyword evidence="3" id="KW-1185">Reference proteome</keyword>
<accession>A0A0K1ET41</accession>
<dbReference type="Pfam" id="PF19583">
    <property type="entry name" value="ODP"/>
    <property type="match status" value="1"/>
</dbReference>
<dbReference type="Gene3D" id="3.30.200.20">
    <property type="entry name" value="Phosphorylase Kinase, domain 1"/>
    <property type="match status" value="1"/>
</dbReference>
<protein>
    <recommendedName>
        <fullName evidence="1">Protein kinase domain-containing protein</fullName>
    </recommendedName>
</protein>
<proteinExistence type="predicted"/>
<dbReference type="Proteomes" id="UP000067626">
    <property type="component" value="Chromosome"/>
</dbReference>
<sequence length="708" mass="76801">MSAEDDSLRRRVEARIGKQLKEKWRLDTVLGIGGVACVYAATHRNGSRAAIKVLDPELAALSEVRERFLQEGYASNAVGHPGAVLVLDDDTTDENEVYLVMELLEGQTLGERAGSQGGKLTPGEVLAAASAVLDVLAAAHQKGILHRDIKPDNIFLTNDGAVKVLDFGLARVKEMPQRQKHRGTRFGYTMGTPGYMAPEQARGQWFQVDARSDLWALGATMFSLLSGKQLHEDEDGHPSFHLAATRPAPSLDEVAPGLPRPVVDIVARALAPSPANRWQSALEMRTAIEEVLKDSPDHPLWRAGAPASVRVHRTATHVSQVARTTAAPVRVSTPPRSTLSTVNNTHAVEIAKDTYWVGKRDPGAIFHANPYLRVYRGAEGTPPHHLLIDPGSSSDYAVVSAKINALIGGMGRLSAMFINHQDPDVGSSAAAISARHAPKAAIMCSESTWRLIVHQNLPRERFVDTDRHPAGITLHTGHKILPVPTPFCHFRGAVALYDPETRVLFTGDLLGGLTPAGAEGLWADESDWGGVRAFHQMYMPASRALAMAVRSIRRLDPPVEIIAPQHGRLLRGAMMVKFLERLERLPVGLDTIDEVGDGPDAMAAWTSVLRRVLYTARLVMGDEVDARLAEVEDLRDTATVTGDEVEVRAMGRWTLGTVVEALTRGEPPEVVNPIQLEVIYACEQLELPSPALRIEGAEDAGEAMLTGG</sequence>